<gene>
    <name evidence="1" type="ORF">ACFSHS_05185</name>
</gene>
<evidence type="ECO:0008006" key="3">
    <source>
        <dbReference type="Google" id="ProtNLM"/>
    </source>
</evidence>
<keyword evidence="2" id="KW-1185">Reference proteome</keyword>
<protein>
    <recommendedName>
        <fullName evidence="3">DUF4259 domain-containing protein</fullName>
    </recommendedName>
</protein>
<evidence type="ECO:0000313" key="1">
    <source>
        <dbReference type="EMBL" id="MFD2090963.1"/>
    </source>
</evidence>
<accession>A0ABW4X803</accession>
<reference evidence="2" key="1">
    <citation type="journal article" date="2019" name="Int. J. Syst. Evol. Microbiol.">
        <title>The Global Catalogue of Microorganisms (GCM) 10K type strain sequencing project: providing services to taxonomists for standard genome sequencing and annotation.</title>
        <authorList>
            <consortium name="The Broad Institute Genomics Platform"/>
            <consortium name="The Broad Institute Genome Sequencing Center for Infectious Disease"/>
            <person name="Wu L."/>
            <person name="Ma J."/>
        </authorList>
    </citation>
    <scope>NUCLEOTIDE SEQUENCE [LARGE SCALE GENOMIC DNA]</scope>
    <source>
        <strain evidence="2">JCM 3338</strain>
    </source>
</reference>
<sequence length="170" mass="18908">MARSMSVLRILARLDPRLWELVHPHVPILHQGLRTSRRFGDEVFLNPQPLPPRERLLLETVSAARAVAEAAIAAQFAGRDVREVLQEVGDDWCLTRPGTIPWPRHWPHPWPPGEAYPIAEEIDQVAQAAQAAAGLVFQSYAAGIQDERLSASFAELADRLEEAAVTDRQG</sequence>
<dbReference type="Proteomes" id="UP001597402">
    <property type="component" value="Unassembled WGS sequence"/>
</dbReference>
<comment type="caution">
    <text evidence="1">The sequence shown here is derived from an EMBL/GenBank/DDBJ whole genome shotgun (WGS) entry which is preliminary data.</text>
</comment>
<dbReference type="EMBL" id="JBHUHP010000004">
    <property type="protein sequence ID" value="MFD2090963.1"/>
    <property type="molecule type" value="Genomic_DNA"/>
</dbReference>
<dbReference type="RefSeq" id="WP_376872649.1">
    <property type="nucleotide sequence ID" value="NZ_JBHUHP010000004.1"/>
</dbReference>
<name>A0ABW4X803_9ACTN</name>
<organism evidence="1 2">
    <name type="scientific">Blastococcus deserti</name>
    <dbReference type="NCBI Taxonomy" id="2259033"/>
    <lineage>
        <taxon>Bacteria</taxon>
        <taxon>Bacillati</taxon>
        <taxon>Actinomycetota</taxon>
        <taxon>Actinomycetes</taxon>
        <taxon>Geodermatophilales</taxon>
        <taxon>Geodermatophilaceae</taxon>
        <taxon>Blastococcus</taxon>
    </lineage>
</organism>
<evidence type="ECO:0000313" key="2">
    <source>
        <dbReference type="Proteomes" id="UP001597402"/>
    </source>
</evidence>
<proteinExistence type="predicted"/>